<protein>
    <recommendedName>
        <fullName evidence="2">Ig-like domain-containing protein</fullName>
    </recommendedName>
</protein>
<reference evidence="3 4" key="1">
    <citation type="journal article" date="2021" name="BMC Biol.">
        <title>Horizontally acquired antibacterial genes associated with adaptive radiation of ladybird beetles.</title>
        <authorList>
            <person name="Li H.S."/>
            <person name="Tang X.F."/>
            <person name="Huang Y.H."/>
            <person name="Xu Z.Y."/>
            <person name="Chen M.L."/>
            <person name="Du X.Y."/>
            <person name="Qiu B.Y."/>
            <person name="Chen P.T."/>
            <person name="Zhang W."/>
            <person name="Slipinski A."/>
            <person name="Escalona H.E."/>
            <person name="Waterhouse R.M."/>
            <person name="Zwick A."/>
            <person name="Pang H."/>
        </authorList>
    </citation>
    <scope>NUCLEOTIDE SEQUENCE [LARGE SCALE GENOMIC DNA]</scope>
    <source>
        <strain evidence="3">SYSU2018</strain>
    </source>
</reference>
<keyword evidence="1" id="KW-1015">Disulfide bond</keyword>
<dbReference type="AlphaFoldDB" id="A0ABD2N666"/>
<dbReference type="InterPro" id="IPR007110">
    <property type="entry name" value="Ig-like_dom"/>
</dbReference>
<proteinExistence type="predicted"/>
<evidence type="ECO:0000313" key="4">
    <source>
        <dbReference type="Proteomes" id="UP001516400"/>
    </source>
</evidence>
<dbReference type="EMBL" id="JABFTP020000062">
    <property type="protein sequence ID" value="KAL3274188.1"/>
    <property type="molecule type" value="Genomic_DNA"/>
</dbReference>
<dbReference type="InterPro" id="IPR013162">
    <property type="entry name" value="CD80_C2-set"/>
</dbReference>
<gene>
    <name evidence="3" type="ORF">HHI36_015605</name>
</gene>
<dbReference type="Gene3D" id="2.60.40.10">
    <property type="entry name" value="Immunoglobulins"/>
    <property type="match status" value="1"/>
</dbReference>
<comment type="caution">
    <text evidence="3">The sequence shown here is derived from an EMBL/GenBank/DDBJ whole genome shotgun (WGS) entry which is preliminary data.</text>
</comment>
<organism evidence="3 4">
    <name type="scientific">Cryptolaemus montrouzieri</name>
    <dbReference type="NCBI Taxonomy" id="559131"/>
    <lineage>
        <taxon>Eukaryota</taxon>
        <taxon>Metazoa</taxon>
        <taxon>Ecdysozoa</taxon>
        <taxon>Arthropoda</taxon>
        <taxon>Hexapoda</taxon>
        <taxon>Insecta</taxon>
        <taxon>Pterygota</taxon>
        <taxon>Neoptera</taxon>
        <taxon>Endopterygota</taxon>
        <taxon>Coleoptera</taxon>
        <taxon>Polyphaga</taxon>
        <taxon>Cucujiformia</taxon>
        <taxon>Coccinelloidea</taxon>
        <taxon>Coccinellidae</taxon>
        <taxon>Scymninae</taxon>
        <taxon>Scymnini</taxon>
        <taxon>Cryptolaemus</taxon>
    </lineage>
</organism>
<feature type="domain" description="Ig-like" evidence="2">
    <location>
        <begin position="13"/>
        <end position="100"/>
    </location>
</feature>
<dbReference type="Proteomes" id="UP001516400">
    <property type="component" value="Unassembled WGS sequence"/>
</dbReference>
<evidence type="ECO:0000256" key="1">
    <source>
        <dbReference type="ARBA" id="ARBA00023157"/>
    </source>
</evidence>
<name>A0ABD2N666_9CUCU</name>
<keyword evidence="4" id="KW-1185">Reference proteome</keyword>
<sequence length="165" mass="18279">MNILLPEPQQEDPTITFNKETYEIGEVLEANCSTAPARPPPHITWLINGEKVVDTLTRSFSNGLVHGQGYFEQKASSIKQLSIEVAELHVGDDNQLILTCMSTIPGYINPSDNYADMRKRSIKIDIVVTEPEVEAIANDSSSSRKLSINFQLTAIVLTALFFIQA</sequence>
<accession>A0ABD2N666</accession>
<dbReference type="InterPro" id="IPR013783">
    <property type="entry name" value="Ig-like_fold"/>
</dbReference>
<dbReference type="PROSITE" id="PS50835">
    <property type="entry name" value="IG_LIKE"/>
    <property type="match status" value="1"/>
</dbReference>
<evidence type="ECO:0000313" key="3">
    <source>
        <dbReference type="EMBL" id="KAL3274188.1"/>
    </source>
</evidence>
<dbReference type="PANTHER" id="PTHR21261:SF3">
    <property type="entry name" value="BEATEN PATH VII"/>
    <property type="match status" value="1"/>
</dbReference>
<evidence type="ECO:0000259" key="2">
    <source>
        <dbReference type="PROSITE" id="PS50835"/>
    </source>
</evidence>
<dbReference type="Pfam" id="PF08205">
    <property type="entry name" value="C2-set_2"/>
    <property type="match status" value="1"/>
</dbReference>
<dbReference type="PANTHER" id="PTHR21261">
    <property type="entry name" value="BEAT PROTEIN"/>
    <property type="match status" value="1"/>
</dbReference>